<dbReference type="AlphaFoldDB" id="A0A937FCJ0"/>
<organism evidence="1 2">
    <name type="scientific">Clostridium paridis</name>
    <dbReference type="NCBI Taxonomy" id="2803863"/>
    <lineage>
        <taxon>Bacteria</taxon>
        <taxon>Bacillati</taxon>
        <taxon>Bacillota</taxon>
        <taxon>Clostridia</taxon>
        <taxon>Eubacteriales</taxon>
        <taxon>Clostridiaceae</taxon>
        <taxon>Clostridium</taxon>
    </lineage>
</organism>
<dbReference type="InterPro" id="IPR009711">
    <property type="entry name" value="UPF0473"/>
</dbReference>
<dbReference type="Proteomes" id="UP000623681">
    <property type="component" value="Unassembled WGS sequence"/>
</dbReference>
<reference evidence="1" key="1">
    <citation type="submission" date="2021-01" db="EMBL/GenBank/DDBJ databases">
        <title>Genome public.</title>
        <authorList>
            <person name="Liu C."/>
            <person name="Sun Q."/>
        </authorList>
    </citation>
    <scope>NUCLEOTIDE SEQUENCE</scope>
    <source>
        <strain evidence="1">YIM B02565</strain>
    </source>
</reference>
<sequence length="78" mass="9024">MREKRKMTFTDENGDKVSYTILDQVLINSSEYVIMAPTDNEKKLEFYKINFDSKLNESLTAIESESEISMIKDVAHIS</sequence>
<keyword evidence="2" id="KW-1185">Reference proteome</keyword>
<accession>A0A937FCJ0</accession>
<dbReference type="Pfam" id="PF06949">
    <property type="entry name" value="DUF1292"/>
    <property type="match status" value="1"/>
</dbReference>
<protein>
    <submittedName>
        <fullName evidence="1">DUF1292 domain-containing protein</fullName>
    </submittedName>
</protein>
<evidence type="ECO:0000313" key="2">
    <source>
        <dbReference type="Proteomes" id="UP000623681"/>
    </source>
</evidence>
<name>A0A937FCJ0_9CLOT</name>
<gene>
    <name evidence="1" type="ORF">JK634_00445</name>
</gene>
<dbReference type="EMBL" id="JAESWA010000002">
    <property type="protein sequence ID" value="MBL4930280.1"/>
    <property type="molecule type" value="Genomic_DNA"/>
</dbReference>
<evidence type="ECO:0000313" key="1">
    <source>
        <dbReference type="EMBL" id="MBL4930280.1"/>
    </source>
</evidence>
<proteinExistence type="predicted"/>
<dbReference type="RefSeq" id="WP_202765666.1">
    <property type="nucleotide sequence ID" value="NZ_JAESWA010000002.1"/>
</dbReference>
<comment type="caution">
    <text evidence="1">The sequence shown here is derived from an EMBL/GenBank/DDBJ whole genome shotgun (WGS) entry which is preliminary data.</text>
</comment>